<dbReference type="RefSeq" id="WP_010779484.1">
    <property type="nucleotide sequence ID" value="NZ_ASWH01000001.1"/>
</dbReference>
<organism evidence="1 3">
    <name type="scientific">Enterococcus gilvus ATCC BAA-350</name>
    <dbReference type="NCBI Taxonomy" id="1158614"/>
    <lineage>
        <taxon>Bacteria</taxon>
        <taxon>Bacillati</taxon>
        <taxon>Bacillota</taxon>
        <taxon>Bacilli</taxon>
        <taxon>Lactobacillales</taxon>
        <taxon>Enterococcaceae</taxon>
        <taxon>Enterococcus</taxon>
    </lineage>
</organism>
<dbReference type="OrthoDB" id="2248271at2"/>
<accession>R2VGX8</accession>
<comment type="caution">
    <text evidence="1">The sequence shown here is derived from an EMBL/GenBank/DDBJ whole genome shotgun (WGS) entry which is preliminary data.</text>
</comment>
<proteinExistence type="predicted"/>
<dbReference type="Proteomes" id="UP000013750">
    <property type="component" value="Unassembled WGS sequence"/>
</dbReference>
<keyword evidence="4" id="KW-1185">Reference proteome</keyword>
<dbReference type="eggNOG" id="ENOG502ZMVG">
    <property type="taxonomic scope" value="Bacteria"/>
</dbReference>
<evidence type="ECO:0000313" key="3">
    <source>
        <dbReference type="Proteomes" id="UP000013750"/>
    </source>
</evidence>
<reference evidence="1 3" key="1">
    <citation type="submission" date="2013-02" db="EMBL/GenBank/DDBJ databases">
        <title>The Genome Sequence of Enterococcus gilvus ATCC BAA-350.</title>
        <authorList>
            <consortium name="The Broad Institute Genome Sequencing Platform"/>
            <consortium name="The Broad Institute Genome Sequencing Center for Infectious Disease"/>
            <person name="Earl A.M."/>
            <person name="Gilmore M.S."/>
            <person name="Lebreton F."/>
            <person name="Walker B."/>
            <person name="Young S.K."/>
            <person name="Zeng Q."/>
            <person name="Gargeya S."/>
            <person name="Fitzgerald M."/>
            <person name="Haas B."/>
            <person name="Abouelleil A."/>
            <person name="Alvarado L."/>
            <person name="Arachchi H.M."/>
            <person name="Berlin A.M."/>
            <person name="Chapman S.B."/>
            <person name="Dewar J."/>
            <person name="Goldberg J."/>
            <person name="Griggs A."/>
            <person name="Gujja S."/>
            <person name="Hansen M."/>
            <person name="Howarth C."/>
            <person name="Imamovic A."/>
            <person name="Larimer J."/>
            <person name="McCowan C."/>
            <person name="Murphy C."/>
            <person name="Neiman D."/>
            <person name="Pearson M."/>
            <person name="Priest M."/>
            <person name="Roberts A."/>
            <person name="Saif S."/>
            <person name="Shea T."/>
            <person name="Sisk P."/>
            <person name="Sykes S."/>
            <person name="Wortman J."/>
            <person name="Nusbaum C."/>
            <person name="Birren B."/>
        </authorList>
    </citation>
    <scope>NUCLEOTIDE SEQUENCE [LARGE SCALE GENOMIC DNA]</scope>
    <source>
        <strain evidence="1 3">ATCC BAA-350</strain>
    </source>
</reference>
<evidence type="ECO:0000313" key="4">
    <source>
        <dbReference type="Proteomes" id="UP000014160"/>
    </source>
</evidence>
<dbReference type="HOGENOM" id="CLU_171010_0_0_9"/>
<dbReference type="PATRIC" id="fig|1158614.3.peg.1068"/>
<reference evidence="2 4" key="2">
    <citation type="submission" date="2013-03" db="EMBL/GenBank/DDBJ databases">
        <title>The Genome Sequence of Enterococcus gilvus ATCC BAA-350 (PacBio/Illumina hybrid assembly).</title>
        <authorList>
            <consortium name="The Broad Institute Genomics Platform"/>
            <consortium name="The Broad Institute Genome Sequencing Center for Infectious Disease"/>
            <person name="Earl A."/>
            <person name="Russ C."/>
            <person name="Gilmore M."/>
            <person name="Surin D."/>
            <person name="Walker B."/>
            <person name="Young S."/>
            <person name="Zeng Q."/>
            <person name="Gargeya S."/>
            <person name="Fitzgerald M."/>
            <person name="Haas B."/>
            <person name="Abouelleil A."/>
            <person name="Allen A.W."/>
            <person name="Alvarado L."/>
            <person name="Arachchi H.M."/>
            <person name="Berlin A.M."/>
            <person name="Chapman S.B."/>
            <person name="Gainer-Dewar J."/>
            <person name="Goldberg J."/>
            <person name="Griggs A."/>
            <person name="Gujja S."/>
            <person name="Hansen M."/>
            <person name="Howarth C."/>
            <person name="Imamovic A."/>
            <person name="Ireland A."/>
            <person name="Larimer J."/>
            <person name="McCowan C."/>
            <person name="Murphy C."/>
            <person name="Pearson M."/>
            <person name="Poon T.W."/>
            <person name="Priest M."/>
            <person name="Roberts A."/>
            <person name="Saif S."/>
            <person name="Shea T."/>
            <person name="Sisk P."/>
            <person name="Sykes S."/>
            <person name="Wortman J."/>
            <person name="Nusbaum C."/>
            <person name="Birren B."/>
        </authorList>
    </citation>
    <scope>NUCLEOTIDE SEQUENCE [LARGE SCALE GENOMIC DNA]</scope>
    <source>
        <strain evidence="2 4">ATCC BAA-350</strain>
    </source>
</reference>
<evidence type="ECO:0000313" key="1">
    <source>
        <dbReference type="EMBL" id="EOI56851.1"/>
    </source>
</evidence>
<gene>
    <name evidence="2" type="ORF">I592_02934</name>
    <name evidence="1" type="ORF">UKC_01036</name>
</gene>
<sequence length="110" mass="12810">MYSLVPENMYEVKEKLTYLLEKGIETTEEDVIREAVRDNSQQILDGDLEGPYWKVEWQSQDKTLAIFDIMNKEVGTVTSLSDSFIEDFRTNAPNLIRHLAEKIQRIVNTN</sequence>
<dbReference type="EMBL" id="AJDQ01000006">
    <property type="protein sequence ID" value="EOI56851.1"/>
    <property type="molecule type" value="Genomic_DNA"/>
</dbReference>
<evidence type="ECO:0000313" key="2">
    <source>
        <dbReference type="EMBL" id="EOW83575.1"/>
    </source>
</evidence>
<dbReference type="AlphaFoldDB" id="R2VGX8"/>
<protein>
    <submittedName>
        <fullName evidence="1">Uncharacterized protein</fullName>
    </submittedName>
</protein>
<name>R2VGX8_9ENTE</name>
<dbReference type="EMBL" id="ASWH01000001">
    <property type="protein sequence ID" value="EOW83575.1"/>
    <property type="molecule type" value="Genomic_DNA"/>
</dbReference>
<dbReference type="Proteomes" id="UP000014160">
    <property type="component" value="Unassembled WGS sequence"/>
</dbReference>